<dbReference type="Proteomes" id="UP000770586">
    <property type="component" value="Unassembled WGS sequence"/>
</dbReference>
<dbReference type="NCBIfam" id="NF040501">
    <property type="entry name" value="resist_ArsN2"/>
    <property type="match status" value="1"/>
</dbReference>
<dbReference type="InterPro" id="IPR000182">
    <property type="entry name" value="GNAT_dom"/>
</dbReference>
<dbReference type="InterPro" id="IPR050832">
    <property type="entry name" value="Bact_Acetyltransf"/>
</dbReference>
<dbReference type="PANTHER" id="PTHR43877">
    <property type="entry name" value="AMINOALKYLPHOSPHONATE N-ACETYLTRANSFERASE-RELATED-RELATED"/>
    <property type="match status" value="1"/>
</dbReference>
<dbReference type="RefSeq" id="WP_209544722.1">
    <property type="nucleotide sequence ID" value="NZ_BAAADX010000001.1"/>
</dbReference>
<keyword evidence="2 4" id="KW-0012">Acyltransferase</keyword>
<proteinExistence type="predicted"/>
<comment type="caution">
    <text evidence="4">The sequence shown here is derived from an EMBL/GenBank/DDBJ whole genome shotgun (WGS) entry which is preliminary data.</text>
</comment>
<organism evidence="4 5">
    <name type="scientific">Halorubrum trapanicum</name>
    <dbReference type="NCBI Taxonomy" id="29284"/>
    <lineage>
        <taxon>Archaea</taxon>
        <taxon>Methanobacteriati</taxon>
        <taxon>Methanobacteriota</taxon>
        <taxon>Stenosarchaea group</taxon>
        <taxon>Halobacteria</taxon>
        <taxon>Halobacteriales</taxon>
        <taxon>Haloferacaceae</taxon>
        <taxon>Halorubrum</taxon>
    </lineage>
</organism>
<dbReference type="OrthoDB" id="204402at2157"/>
<evidence type="ECO:0000256" key="1">
    <source>
        <dbReference type="ARBA" id="ARBA00022679"/>
    </source>
</evidence>
<dbReference type="Pfam" id="PF00583">
    <property type="entry name" value="Acetyltransf_1"/>
    <property type="match status" value="1"/>
</dbReference>
<dbReference type="CDD" id="cd04301">
    <property type="entry name" value="NAT_SF"/>
    <property type="match status" value="1"/>
</dbReference>
<sequence>MNDTSLTLREADDDSLGYVEALLAENGLPSEDVRSAPDAFYVARDGDERIGVGGVEVYGSHGLLRSVVVERSKRGRGYGAALCDALESEARADGVDALYLLTTTASEFFAARGYAETPRGEVPADIRQTTQFDELCPATATCLRKSL</sequence>
<feature type="domain" description="N-acetyltransferase" evidence="3">
    <location>
        <begin position="6"/>
        <end position="139"/>
    </location>
</feature>
<name>A0A8J7R6I5_9EURY</name>
<evidence type="ECO:0000313" key="5">
    <source>
        <dbReference type="Proteomes" id="UP000770586"/>
    </source>
</evidence>
<dbReference type="AlphaFoldDB" id="A0A8J7R6I5"/>
<gene>
    <name evidence="4" type="ORF">J2744_000752</name>
</gene>
<accession>A0A8J7R6I5</accession>
<dbReference type="EC" id="2.3.1.1" evidence="4"/>
<dbReference type="PANTHER" id="PTHR43877:SF2">
    <property type="entry name" value="AMINOALKYLPHOSPHONATE N-ACETYLTRANSFERASE-RELATED"/>
    <property type="match status" value="1"/>
</dbReference>
<dbReference type="GO" id="GO:0016747">
    <property type="term" value="F:acyltransferase activity, transferring groups other than amino-acyl groups"/>
    <property type="evidence" value="ECO:0007669"/>
    <property type="project" value="InterPro"/>
</dbReference>
<keyword evidence="1 4" id="KW-0808">Transferase</keyword>
<evidence type="ECO:0000259" key="3">
    <source>
        <dbReference type="PROSITE" id="PS51186"/>
    </source>
</evidence>
<dbReference type="Gene3D" id="3.40.630.30">
    <property type="match status" value="1"/>
</dbReference>
<reference evidence="4 5" key="1">
    <citation type="submission" date="2021-03" db="EMBL/GenBank/DDBJ databases">
        <title>Genomic Encyclopedia of Type Strains, Phase IV (KMG-IV): sequencing the most valuable type-strain genomes for metagenomic binning, comparative biology and taxonomic classification.</title>
        <authorList>
            <person name="Goeker M."/>
        </authorList>
    </citation>
    <scope>NUCLEOTIDE SEQUENCE [LARGE SCALE GENOMIC DNA]</scope>
    <source>
        <strain evidence="4 5">DSM 12287</strain>
    </source>
</reference>
<dbReference type="EMBL" id="JAGGKE010000002">
    <property type="protein sequence ID" value="MBP1901094.1"/>
    <property type="molecule type" value="Genomic_DNA"/>
</dbReference>
<evidence type="ECO:0000256" key="2">
    <source>
        <dbReference type="ARBA" id="ARBA00023315"/>
    </source>
</evidence>
<keyword evidence="5" id="KW-1185">Reference proteome</keyword>
<dbReference type="SUPFAM" id="SSF55729">
    <property type="entry name" value="Acyl-CoA N-acyltransferases (Nat)"/>
    <property type="match status" value="1"/>
</dbReference>
<dbReference type="InterPro" id="IPR016181">
    <property type="entry name" value="Acyl_CoA_acyltransferase"/>
</dbReference>
<protein>
    <submittedName>
        <fullName evidence="4">Amino-acid N-acetyltransferase</fullName>
        <ecNumber evidence="4">2.3.1.1</ecNumber>
    </submittedName>
</protein>
<evidence type="ECO:0000313" key="4">
    <source>
        <dbReference type="EMBL" id="MBP1901094.1"/>
    </source>
</evidence>
<dbReference type="PROSITE" id="PS51186">
    <property type="entry name" value="GNAT"/>
    <property type="match status" value="1"/>
</dbReference>